<organism evidence="2 3">
    <name type="scientific">Pseudomonas poae</name>
    <dbReference type="NCBI Taxonomy" id="200451"/>
    <lineage>
        <taxon>Bacteria</taxon>
        <taxon>Pseudomonadati</taxon>
        <taxon>Pseudomonadota</taxon>
        <taxon>Gammaproteobacteria</taxon>
        <taxon>Pseudomonadales</taxon>
        <taxon>Pseudomonadaceae</taxon>
        <taxon>Pseudomonas</taxon>
    </lineage>
</organism>
<feature type="compositionally biased region" description="Polar residues" evidence="1">
    <location>
        <begin position="10"/>
        <end position="24"/>
    </location>
</feature>
<dbReference type="Proteomes" id="UP000594923">
    <property type="component" value="Chromosome"/>
</dbReference>
<evidence type="ECO:0000313" key="3">
    <source>
        <dbReference type="Proteomes" id="UP000594923"/>
    </source>
</evidence>
<feature type="region of interest" description="Disordered" evidence="1">
    <location>
        <begin position="1"/>
        <end position="50"/>
    </location>
</feature>
<sequence>MNIGGLSAGSAFSNVDMSQMNSKNTGDEQACDAKRNDEKRIQNDTNSKLQNEMVNLRPVANMLPENDQQISF</sequence>
<evidence type="ECO:0000313" key="2">
    <source>
        <dbReference type="EMBL" id="QOQ77087.1"/>
    </source>
</evidence>
<evidence type="ECO:0000256" key="1">
    <source>
        <dbReference type="SAM" id="MobiDB-lite"/>
    </source>
</evidence>
<gene>
    <name evidence="2" type="ORF">IMF22_08640</name>
</gene>
<proteinExistence type="predicted"/>
<reference evidence="2 3" key="1">
    <citation type="submission" date="2020-10" db="EMBL/GenBank/DDBJ databases">
        <title>High quality whole genome sequence of Pseudomonas poae PMA22.</title>
        <authorList>
            <person name="Hernandez J.G."/>
            <person name="Rodriguez P."/>
            <person name="Cuevas C."/>
            <person name="de la Calle F."/>
            <person name="Galan B."/>
            <person name="Garcia J.L."/>
        </authorList>
    </citation>
    <scope>NUCLEOTIDE SEQUENCE [LARGE SCALE GENOMIC DNA]</scope>
    <source>
        <strain evidence="2 3">PMA22</strain>
    </source>
</reference>
<dbReference type="EMBL" id="CP063073">
    <property type="protein sequence ID" value="QOQ77087.1"/>
    <property type="molecule type" value="Genomic_DNA"/>
</dbReference>
<feature type="compositionally biased region" description="Basic and acidic residues" evidence="1">
    <location>
        <begin position="31"/>
        <end position="42"/>
    </location>
</feature>
<protein>
    <submittedName>
        <fullName evidence="2">Uncharacterized protein</fullName>
    </submittedName>
</protein>
<dbReference type="RefSeq" id="WP_197627937.1">
    <property type="nucleotide sequence ID" value="NZ_CP063073.1"/>
</dbReference>
<accession>A0A7M1KLC7</accession>
<name>A0A7M1KLC7_9PSED</name>
<dbReference type="AlphaFoldDB" id="A0A7M1KLC7"/>